<organism evidence="8 9">
    <name type="scientific">Thermococcus paralvinellae</name>
    <dbReference type="NCBI Taxonomy" id="582419"/>
    <lineage>
        <taxon>Archaea</taxon>
        <taxon>Methanobacteriati</taxon>
        <taxon>Methanobacteriota</taxon>
        <taxon>Thermococci</taxon>
        <taxon>Thermococcales</taxon>
        <taxon>Thermococcaceae</taxon>
        <taxon>Thermococcus</taxon>
    </lineage>
</organism>
<dbReference type="PROSITE" id="PS51194">
    <property type="entry name" value="HELICASE_CTER"/>
    <property type="match status" value="1"/>
</dbReference>
<keyword evidence="6" id="KW-0175">Coiled coil</keyword>
<keyword evidence="1" id="KW-0547">Nucleotide-binding</keyword>
<feature type="domain" description="Helicase C-terminal" evidence="7">
    <location>
        <begin position="7"/>
        <end position="196"/>
    </location>
</feature>
<evidence type="ECO:0000313" key="8">
    <source>
        <dbReference type="EMBL" id="HIP75131.1"/>
    </source>
</evidence>
<evidence type="ECO:0000256" key="1">
    <source>
        <dbReference type="ARBA" id="ARBA00022741"/>
    </source>
</evidence>
<gene>
    <name evidence="8" type="primary">cas3</name>
    <name evidence="8" type="ORF">EYH13_03105</name>
</gene>
<evidence type="ECO:0000256" key="3">
    <source>
        <dbReference type="ARBA" id="ARBA00022806"/>
    </source>
</evidence>
<evidence type="ECO:0000256" key="2">
    <source>
        <dbReference type="ARBA" id="ARBA00022801"/>
    </source>
</evidence>
<keyword evidence="2" id="KW-0378">Hydrolase</keyword>
<proteinExistence type="predicted"/>
<protein>
    <submittedName>
        <fullName evidence="8">CRISPR-associated helicase Cas3</fullName>
    </submittedName>
</protein>
<keyword evidence="5" id="KW-0051">Antiviral defense</keyword>
<feature type="non-terminal residue" evidence="8">
    <location>
        <position position="1"/>
    </location>
</feature>
<dbReference type="InterPro" id="IPR006474">
    <property type="entry name" value="Helicase_Cas3_CRISPR-ass_core"/>
</dbReference>
<name>A0A832ZBP9_9EURY</name>
<keyword evidence="4" id="KW-0067">ATP-binding</keyword>
<dbReference type="GO" id="GO:0005524">
    <property type="term" value="F:ATP binding"/>
    <property type="evidence" value="ECO:0007669"/>
    <property type="project" value="UniProtKB-KW"/>
</dbReference>
<reference evidence="8" key="1">
    <citation type="journal article" date="2020" name="ISME J.">
        <title>Gammaproteobacteria mediating utilization of methyl-, sulfur- and petroleum organic compounds in deep ocean hydrothermal plumes.</title>
        <authorList>
            <person name="Zhou Z."/>
            <person name="Liu Y."/>
            <person name="Pan J."/>
            <person name="Cron B.R."/>
            <person name="Toner B.M."/>
            <person name="Anantharaman K."/>
            <person name="Breier J.A."/>
            <person name="Dick G.J."/>
            <person name="Li M."/>
        </authorList>
    </citation>
    <scope>NUCLEOTIDE SEQUENCE</scope>
    <source>
        <strain evidence="8">SZUA-1451</strain>
    </source>
</reference>
<keyword evidence="3" id="KW-0347">Helicase</keyword>
<dbReference type="Gene3D" id="3.40.50.300">
    <property type="entry name" value="P-loop containing nucleotide triphosphate hydrolases"/>
    <property type="match status" value="1"/>
</dbReference>
<evidence type="ECO:0000256" key="4">
    <source>
        <dbReference type="ARBA" id="ARBA00022840"/>
    </source>
</evidence>
<dbReference type="GO" id="GO:0004386">
    <property type="term" value="F:helicase activity"/>
    <property type="evidence" value="ECO:0007669"/>
    <property type="project" value="UniProtKB-KW"/>
</dbReference>
<comment type="caution">
    <text evidence="8">The sequence shown here is derived from an EMBL/GenBank/DDBJ whole genome shotgun (WGS) entry which is preliminary data.</text>
</comment>
<evidence type="ECO:0000256" key="5">
    <source>
        <dbReference type="ARBA" id="ARBA00023118"/>
    </source>
</evidence>
<evidence type="ECO:0000313" key="9">
    <source>
        <dbReference type="Proteomes" id="UP000649326"/>
    </source>
</evidence>
<evidence type="ECO:0000256" key="6">
    <source>
        <dbReference type="SAM" id="Coils"/>
    </source>
</evidence>
<dbReference type="NCBIfam" id="TIGR01587">
    <property type="entry name" value="cas3_core"/>
    <property type="match status" value="1"/>
</dbReference>
<dbReference type="GO" id="GO:0051607">
    <property type="term" value="P:defense response to virus"/>
    <property type="evidence" value="ECO:0007669"/>
    <property type="project" value="UniProtKB-KW"/>
</dbReference>
<dbReference type="SMART" id="SM00490">
    <property type="entry name" value="HELICc"/>
    <property type="match status" value="1"/>
</dbReference>
<dbReference type="InterPro" id="IPR001650">
    <property type="entry name" value="Helicase_C-like"/>
</dbReference>
<evidence type="ECO:0000259" key="7">
    <source>
        <dbReference type="PROSITE" id="PS51194"/>
    </source>
</evidence>
<dbReference type="Proteomes" id="UP000649326">
    <property type="component" value="Unassembled WGS sequence"/>
</dbReference>
<sequence length="345" mass="39806">SFDGFQKVPKYIGEFEKNGFRSVLIVLNNVKKAVKAYEELSKKPNGWSVHLLHSRLPEKRKSEVIFELKSRLNAGKRVVLVATQVVEASVDLDFDALITEISPIDSQVQRWGRVYRNRDTDYTMNSPNIIVFSGVDRGTGAIYGHGIGREVLQKTAEIIKSLEGKILNYEAERNAIKDVYSGRILDEYRRQIKELLGKLDYFTLEKKTEAQRVFRQMSGIYFVIPQLMVWYGKKYGDETAKVFGEILLESCNWTKSWVEIQELISEKLNGQKLKKWELKKLLQEFSVSVPVWTVLKNAHLLNAIKGRSFKGFPVLRNLDEKQLEILWEYGIDTVFGEDMDAEDIL</sequence>
<dbReference type="InterPro" id="IPR027417">
    <property type="entry name" value="P-loop_NTPase"/>
</dbReference>
<accession>A0A832ZBP9</accession>
<dbReference type="AlphaFoldDB" id="A0A832ZBP9"/>
<dbReference type="EMBL" id="DQUG01000131">
    <property type="protein sequence ID" value="HIP75131.1"/>
    <property type="molecule type" value="Genomic_DNA"/>
</dbReference>
<dbReference type="GO" id="GO:0016787">
    <property type="term" value="F:hydrolase activity"/>
    <property type="evidence" value="ECO:0007669"/>
    <property type="project" value="UniProtKB-KW"/>
</dbReference>
<dbReference type="InterPro" id="IPR054712">
    <property type="entry name" value="Cas3-like_dom"/>
</dbReference>
<dbReference type="Pfam" id="PF22590">
    <property type="entry name" value="Cas3-like_C_2"/>
    <property type="match status" value="1"/>
</dbReference>
<dbReference type="SUPFAM" id="SSF52540">
    <property type="entry name" value="P-loop containing nucleoside triphosphate hydrolases"/>
    <property type="match status" value="1"/>
</dbReference>
<feature type="coiled-coil region" evidence="6">
    <location>
        <begin position="152"/>
        <end position="205"/>
    </location>
</feature>